<dbReference type="Pfam" id="PF02297">
    <property type="entry name" value="COX6B"/>
    <property type="match status" value="1"/>
</dbReference>
<dbReference type="OrthoDB" id="1107506at2759"/>
<name>A0A2T9ZC03_9FUNG</name>
<evidence type="ECO:0000256" key="1">
    <source>
        <dbReference type="ARBA" id="ARBA00004173"/>
    </source>
</evidence>
<dbReference type="PROSITE" id="PS51808">
    <property type="entry name" value="CHCH"/>
    <property type="match status" value="1"/>
</dbReference>
<evidence type="ECO:0000256" key="6">
    <source>
        <dbReference type="ARBA" id="ARBA00082359"/>
    </source>
</evidence>
<accession>A0A2T9ZC03</accession>
<reference evidence="7 8" key="1">
    <citation type="journal article" date="2018" name="MBio">
        <title>Comparative Genomics Reveals the Core Gene Toolbox for the Fungus-Insect Symbiosis.</title>
        <authorList>
            <person name="Wang Y."/>
            <person name="Stata M."/>
            <person name="Wang W."/>
            <person name="Stajich J.E."/>
            <person name="White M.M."/>
            <person name="Moncalvo J.M."/>
        </authorList>
    </citation>
    <scope>NUCLEOTIDE SEQUENCE [LARGE SCALE GENOMIC DNA]</scope>
    <source>
        <strain evidence="7 8">SC-DP-2</strain>
    </source>
</reference>
<dbReference type="GO" id="GO:0045277">
    <property type="term" value="C:respiratory chain complex IV"/>
    <property type="evidence" value="ECO:0007669"/>
    <property type="project" value="InterPro"/>
</dbReference>
<dbReference type="PANTHER" id="PTHR11387">
    <property type="entry name" value="CYTOCHROME C OXIDASE SUBUNIT 6B"/>
    <property type="match status" value="1"/>
</dbReference>
<evidence type="ECO:0000313" key="7">
    <source>
        <dbReference type="EMBL" id="PVV02105.1"/>
    </source>
</evidence>
<dbReference type="GO" id="GO:0005739">
    <property type="term" value="C:mitochondrion"/>
    <property type="evidence" value="ECO:0007669"/>
    <property type="project" value="UniProtKB-SubCell"/>
</dbReference>
<dbReference type="InterPro" id="IPR036549">
    <property type="entry name" value="CX6/COA6-like_sf"/>
</dbReference>
<gene>
    <name evidence="7" type="ORF">BB560_003454</name>
</gene>
<dbReference type="SUPFAM" id="SSF47694">
    <property type="entry name" value="Cytochrome c oxidase subunit h"/>
    <property type="match status" value="1"/>
</dbReference>
<dbReference type="InterPro" id="IPR003213">
    <property type="entry name" value="Cyt_c_oxidase_su6B"/>
</dbReference>
<dbReference type="STRING" id="133381.A0A2T9ZC03"/>
<comment type="caution">
    <text evidence="7">The sequence shown here is derived from an EMBL/GenBank/DDBJ whole genome shotgun (WGS) entry which is preliminary data.</text>
</comment>
<dbReference type="InterPro" id="IPR048280">
    <property type="entry name" value="COX6B-like"/>
</dbReference>
<protein>
    <recommendedName>
        <fullName evidence="5">Cytochrome c oxidase subunit 12, mitochondrial</fullName>
    </recommendedName>
    <alternativeName>
        <fullName evidence="6">Cytochrome c oxidase polypeptide VIb</fullName>
    </alternativeName>
</protein>
<evidence type="ECO:0000256" key="5">
    <source>
        <dbReference type="ARBA" id="ARBA00074891"/>
    </source>
</evidence>
<proteinExistence type="inferred from homology"/>
<dbReference type="FunFam" id="1.10.10.140:FF:000001">
    <property type="entry name" value="Cytochrome c oxidase subunit 6B1"/>
    <property type="match status" value="1"/>
</dbReference>
<keyword evidence="4" id="KW-1015">Disulfide bond</keyword>
<evidence type="ECO:0000256" key="3">
    <source>
        <dbReference type="ARBA" id="ARBA00023128"/>
    </source>
</evidence>
<dbReference type="Proteomes" id="UP000245609">
    <property type="component" value="Unassembled WGS sequence"/>
</dbReference>
<keyword evidence="3" id="KW-0496">Mitochondrion</keyword>
<comment type="similarity">
    <text evidence="2">Belongs to the cytochrome c oxidase subunit 6B family.</text>
</comment>
<comment type="subcellular location">
    <subcellularLocation>
        <location evidence="1">Mitochondrion</location>
    </subcellularLocation>
</comment>
<evidence type="ECO:0000256" key="2">
    <source>
        <dbReference type="ARBA" id="ARBA00006425"/>
    </source>
</evidence>
<dbReference type="Gene3D" id="1.10.10.140">
    <property type="entry name" value="Cytochrome c oxidase, subunit VIb"/>
    <property type="match status" value="1"/>
</dbReference>
<evidence type="ECO:0000313" key="8">
    <source>
        <dbReference type="Proteomes" id="UP000245609"/>
    </source>
</evidence>
<dbReference type="EMBL" id="MBFS01000613">
    <property type="protein sequence ID" value="PVV02105.1"/>
    <property type="molecule type" value="Genomic_DNA"/>
</dbReference>
<organism evidence="7 8">
    <name type="scientific">Smittium megazygosporum</name>
    <dbReference type="NCBI Taxonomy" id="133381"/>
    <lineage>
        <taxon>Eukaryota</taxon>
        <taxon>Fungi</taxon>
        <taxon>Fungi incertae sedis</taxon>
        <taxon>Zoopagomycota</taxon>
        <taxon>Kickxellomycotina</taxon>
        <taxon>Harpellomycetes</taxon>
        <taxon>Harpellales</taxon>
        <taxon>Legeriomycetaceae</taxon>
        <taxon>Smittium</taxon>
    </lineage>
</organism>
<evidence type="ECO:0000256" key="4">
    <source>
        <dbReference type="ARBA" id="ARBA00023157"/>
    </source>
</evidence>
<dbReference type="CDD" id="cd00926">
    <property type="entry name" value="Cyt_c_Oxidase_VIb"/>
    <property type="match status" value="1"/>
</dbReference>
<sequence>MSDYEIETPGYDSRFPHTNSTKRCWQNYFDFHSCEILNGEGSTKCTTFFRAFKSLCPNDWVERWDTQREEGTFPAKFPKK</sequence>
<dbReference type="AlphaFoldDB" id="A0A2T9ZC03"/>
<keyword evidence="8" id="KW-1185">Reference proteome</keyword>